<evidence type="ECO:0000256" key="1">
    <source>
        <dbReference type="SAM" id="Phobius"/>
    </source>
</evidence>
<feature type="transmembrane region" description="Helical" evidence="1">
    <location>
        <begin position="42"/>
        <end position="63"/>
    </location>
</feature>
<accession>A0ABR5A8J7</accession>
<keyword evidence="1" id="KW-0472">Membrane</keyword>
<organism evidence="3 4">
    <name type="scientific">Cohnella kolymensis</name>
    <dbReference type="NCBI Taxonomy" id="1590652"/>
    <lineage>
        <taxon>Bacteria</taxon>
        <taxon>Bacillati</taxon>
        <taxon>Bacillota</taxon>
        <taxon>Bacilli</taxon>
        <taxon>Bacillales</taxon>
        <taxon>Paenibacillaceae</taxon>
        <taxon>Cohnella</taxon>
    </lineage>
</organism>
<feature type="transmembrane region" description="Helical" evidence="1">
    <location>
        <begin position="124"/>
        <end position="146"/>
    </location>
</feature>
<keyword evidence="1" id="KW-1133">Transmembrane helix</keyword>
<feature type="domain" description="CAAX prenyl protease 2/Lysostaphin resistance protein A-like" evidence="2">
    <location>
        <begin position="127"/>
        <end position="216"/>
    </location>
</feature>
<evidence type="ECO:0000259" key="2">
    <source>
        <dbReference type="Pfam" id="PF02517"/>
    </source>
</evidence>
<feature type="transmembrane region" description="Helical" evidence="1">
    <location>
        <begin position="12"/>
        <end position="30"/>
    </location>
</feature>
<feature type="transmembrane region" description="Helical" evidence="1">
    <location>
        <begin position="83"/>
        <end position="104"/>
    </location>
</feature>
<dbReference type="RefSeq" id="WP_041058576.1">
    <property type="nucleotide sequence ID" value="NZ_JXAL01000001.1"/>
</dbReference>
<reference evidence="3 4" key="1">
    <citation type="submission" date="2014-12" db="EMBL/GenBank/DDBJ databases">
        <title>Draft genome sequence of Cohnella kolymensis strain B-2846.</title>
        <authorList>
            <person name="Karlyshev A.V."/>
            <person name="Kudryashova E.B."/>
        </authorList>
    </citation>
    <scope>NUCLEOTIDE SEQUENCE [LARGE SCALE GENOMIC DNA]</scope>
    <source>
        <strain evidence="3 4">VKM B-2846</strain>
    </source>
</reference>
<dbReference type="Proteomes" id="UP000054526">
    <property type="component" value="Unassembled WGS sequence"/>
</dbReference>
<feature type="transmembrane region" description="Helical" evidence="1">
    <location>
        <begin position="204"/>
        <end position="223"/>
    </location>
</feature>
<sequence length="276" mass="31087">MKNKRLMNYVHVAMVCVINVVILFLLFVPFGVKKYLESTDLYTYGVTSIAGSVLLILGTMLYYKFVNKKPLKGMGFGFNRRDIGFSVAAIVLLPSALIAYMALLSSQGLVSAEFNANLFSDFQLIPLFLMIVVAWILAAFSEELLYRGYMVAMLKHLTIGRLFVVTSLFFMLSHVFKGMSPVYSFFLVIGAVTLLYVYLKSGSLLTATLVHAVYNLTTTHLIGKSEIAIVQLHQDPELQYVFIADLLVYIVLFLLTTVFYRNNRARKSHSRSSIHV</sequence>
<feature type="transmembrane region" description="Helical" evidence="1">
    <location>
        <begin position="238"/>
        <end position="260"/>
    </location>
</feature>
<proteinExistence type="predicted"/>
<dbReference type="InterPro" id="IPR003675">
    <property type="entry name" value="Rce1/LyrA-like_dom"/>
</dbReference>
<dbReference type="EMBL" id="JXAL01000001">
    <property type="protein sequence ID" value="KIL37333.1"/>
    <property type="molecule type" value="Genomic_DNA"/>
</dbReference>
<gene>
    <name evidence="3" type="ORF">SD71_01205</name>
</gene>
<feature type="transmembrane region" description="Helical" evidence="1">
    <location>
        <begin position="182"/>
        <end position="199"/>
    </location>
</feature>
<dbReference type="Pfam" id="PF02517">
    <property type="entry name" value="Rce1-like"/>
    <property type="match status" value="1"/>
</dbReference>
<evidence type="ECO:0000313" key="4">
    <source>
        <dbReference type="Proteomes" id="UP000054526"/>
    </source>
</evidence>
<evidence type="ECO:0000313" key="3">
    <source>
        <dbReference type="EMBL" id="KIL37333.1"/>
    </source>
</evidence>
<feature type="transmembrane region" description="Helical" evidence="1">
    <location>
        <begin position="158"/>
        <end position="176"/>
    </location>
</feature>
<keyword evidence="4" id="KW-1185">Reference proteome</keyword>
<comment type="caution">
    <text evidence="3">The sequence shown here is derived from an EMBL/GenBank/DDBJ whole genome shotgun (WGS) entry which is preliminary data.</text>
</comment>
<protein>
    <recommendedName>
        <fullName evidence="2">CAAX prenyl protease 2/Lysostaphin resistance protein A-like domain-containing protein</fullName>
    </recommendedName>
</protein>
<name>A0ABR5A8J7_9BACL</name>
<keyword evidence="1" id="KW-0812">Transmembrane</keyword>